<comment type="caution">
    <text evidence="1">The sequence shown here is derived from an EMBL/GenBank/DDBJ whole genome shotgun (WGS) entry which is preliminary data.</text>
</comment>
<dbReference type="AlphaFoldDB" id="A0A0J7XRA1"/>
<reference evidence="1 2" key="1">
    <citation type="journal article" date="2015" name="G3 (Bethesda)">
        <title>Insights into Ongoing Evolution of the Hexachlorocyclohexane Catabolic Pathway from Comparative Genomics of Ten Sphingomonadaceae Strains.</title>
        <authorList>
            <person name="Pearce S.L."/>
            <person name="Oakeshott J.G."/>
            <person name="Pandey G."/>
        </authorList>
    </citation>
    <scope>NUCLEOTIDE SEQUENCE [LARGE SCALE GENOMIC DNA]</scope>
    <source>
        <strain evidence="1 2">LL01</strain>
    </source>
</reference>
<protein>
    <submittedName>
        <fullName evidence="1">Uncharacterized protein</fullName>
    </submittedName>
</protein>
<gene>
    <name evidence="1" type="ORF">V473_17250</name>
</gene>
<dbReference type="EMBL" id="JACT01000004">
    <property type="protein sequence ID" value="KMS54174.1"/>
    <property type="molecule type" value="Genomic_DNA"/>
</dbReference>
<dbReference type="Proteomes" id="UP000052232">
    <property type="component" value="Unassembled WGS sequence"/>
</dbReference>
<dbReference type="STRING" id="1420583.V473_17250"/>
<dbReference type="PATRIC" id="fig|1420583.3.peg.3256"/>
<evidence type="ECO:0000313" key="2">
    <source>
        <dbReference type="Proteomes" id="UP000052232"/>
    </source>
</evidence>
<organism evidence="1 2">
    <name type="scientific">Sphingobium cupriresistens LL01</name>
    <dbReference type="NCBI Taxonomy" id="1420583"/>
    <lineage>
        <taxon>Bacteria</taxon>
        <taxon>Pseudomonadati</taxon>
        <taxon>Pseudomonadota</taxon>
        <taxon>Alphaproteobacteria</taxon>
        <taxon>Sphingomonadales</taxon>
        <taxon>Sphingomonadaceae</taxon>
        <taxon>Sphingobium</taxon>
    </lineage>
</organism>
<accession>A0A0J7XRA1</accession>
<evidence type="ECO:0000313" key="1">
    <source>
        <dbReference type="EMBL" id="KMS54174.1"/>
    </source>
</evidence>
<proteinExistence type="predicted"/>
<sequence length="43" mass="4941">MQQDWDQRQNWLVIGTAYRVASDAPIDDLTNIFLEMLPPAPLP</sequence>
<keyword evidence="2" id="KW-1185">Reference proteome</keyword>
<name>A0A0J7XRA1_9SPHN</name>